<comment type="function">
    <text evidence="1 20">NDH shuttles electrons from NAD(P)H:plastoquinone, via FMN and iron-sulfur (Fe-S) centers, to quinones in the photosynthetic chain and possibly in a chloroplast respiratory chain. The immediate electron acceptor for the enzyme in this species is believed to be plastoquinone. Couples the redox reaction to proton translocation, and thus conserves the redox energy in a proton gradient.</text>
</comment>
<dbReference type="PANTHER" id="PTHR48479">
    <property type="entry name" value="NAD(P)H-QUINONE OXIDOREDUCTASE SUBUNIT 6, CHLOROPLASTIC"/>
    <property type="match status" value="1"/>
</dbReference>
<dbReference type="GO" id="GO:0048038">
    <property type="term" value="F:quinone binding"/>
    <property type="evidence" value="ECO:0007669"/>
    <property type="project" value="UniProtKB-KW"/>
</dbReference>
<evidence type="ECO:0000256" key="8">
    <source>
        <dbReference type="ARBA" id="ARBA00022640"/>
    </source>
</evidence>
<evidence type="ECO:0000256" key="15">
    <source>
        <dbReference type="ARBA" id="ARBA00023027"/>
    </source>
</evidence>
<feature type="transmembrane region" description="Helical" evidence="20">
    <location>
        <begin position="89"/>
        <end position="115"/>
    </location>
</feature>
<dbReference type="FunFam" id="1.20.120.1200:FF:000002">
    <property type="entry name" value="NAD(P)H-quinone oxidoreductase subunit 6, chloroplastic"/>
    <property type="match status" value="1"/>
</dbReference>
<feature type="transmembrane region" description="Helical" evidence="20">
    <location>
        <begin position="12"/>
        <end position="29"/>
    </location>
</feature>
<keyword evidence="15 20" id="KW-0520">NAD</keyword>
<keyword evidence="13" id="KW-1278">Translocase</keyword>
<sequence length="195" mass="21651">MRFPESFSEIVFPFLELGLILGSFGVILLTDIVYSAFLLGFVFACIALLYLLLDSDFVAAAQVLIYVGAVNVLIVFAVMLIIKKKTNNFCLVWTIGDGITSVICTSMFLVLSSIISKTSWSKIYLVAESNKNGEIVSIDNIRRIGLKLLTEFLIPFELMSIILLVALVGAITLARGEKTIDLEQPKVLRNHKNLW</sequence>
<keyword evidence="8 20" id="KW-0934">Plastid</keyword>
<dbReference type="EC" id="7.1.1.-" evidence="20"/>
<feature type="transmembrane region" description="Helical" evidence="20">
    <location>
        <begin position="152"/>
        <end position="174"/>
    </location>
</feature>
<dbReference type="EMBL" id="ON357688">
    <property type="protein sequence ID" value="URH13493.1"/>
    <property type="molecule type" value="Genomic_DNA"/>
</dbReference>
<dbReference type="RefSeq" id="YP_010892676.1">
    <property type="nucleotide sequence ID" value="NC_081020.1"/>
</dbReference>
<keyword evidence="16 20" id="KW-0793">Thylakoid</keyword>
<dbReference type="PANTHER" id="PTHR48479:SF1">
    <property type="entry name" value="NAD(P)H-QUINONE OXIDOREDUCTASE SUBUNIT 6, CHLOROPLASTIC"/>
    <property type="match status" value="1"/>
</dbReference>
<reference evidence="21" key="1">
    <citation type="submission" date="2022-04" db="EMBL/GenBank/DDBJ databases">
        <authorList>
            <person name="Ming S.Z."/>
            <person name="Xing L.B."/>
            <person name="Ying F.M."/>
            <person name="Ying Y."/>
        </authorList>
    </citation>
    <scope>NUCLEOTIDE SEQUENCE</scope>
</reference>
<feature type="transmembrane region" description="Helical" evidence="20">
    <location>
        <begin position="59"/>
        <end position="82"/>
    </location>
</feature>
<keyword evidence="10 20" id="KW-0874">Quinone</keyword>
<evidence type="ECO:0000256" key="4">
    <source>
        <dbReference type="ARBA" id="ARBA00011199"/>
    </source>
</evidence>
<geneLocation type="chloroplast" evidence="21"/>
<dbReference type="GO" id="GO:0008137">
    <property type="term" value="F:NADH dehydrogenase (ubiquinone) activity"/>
    <property type="evidence" value="ECO:0007669"/>
    <property type="project" value="UniProtKB-UniRule"/>
</dbReference>
<keyword evidence="6" id="KW-0813">Transport</keyword>
<organism evidence="21">
    <name type="scientific">Pleurozia subinflata</name>
    <dbReference type="NCBI Taxonomy" id="2945675"/>
    <lineage>
        <taxon>Eukaryota</taxon>
        <taxon>Viridiplantae</taxon>
        <taxon>Streptophyta</taxon>
        <taxon>Embryophyta</taxon>
        <taxon>Marchantiophyta</taxon>
        <taxon>Jungermanniopsida</taxon>
        <taxon>Metzgeriidae</taxon>
        <taxon>Pleuroziales</taxon>
        <taxon>Pleuroziaceae</taxon>
        <taxon>Pleurozia</taxon>
    </lineage>
</organism>
<evidence type="ECO:0000256" key="2">
    <source>
        <dbReference type="ARBA" id="ARBA00004454"/>
    </source>
</evidence>
<evidence type="ECO:0000256" key="20">
    <source>
        <dbReference type="RuleBase" id="RU004431"/>
    </source>
</evidence>
<protein>
    <recommendedName>
        <fullName evidence="5 20">NAD(P)H-quinone oxidoreductase subunit 6, chloroplastic</fullName>
        <ecNumber evidence="20">7.1.1.-</ecNumber>
    </recommendedName>
</protein>
<evidence type="ECO:0000256" key="1">
    <source>
        <dbReference type="ARBA" id="ARBA00004059"/>
    </source>
</evidence>
<keyword evidence="9 20" id="KW-0812">Transmembrane</keyword>
<dbReference type="InterPro" id="IPR050290">
    <property type="entry name" value="NAD(P)H-Q_Oxidoreduct_6"/>
</dbReference>
<evidence type="ECO:0000256" key="16">
    <source>
        <dbReference type="ARBA" id="ARBA00023078"/>
    </source>
</evidence>
<name>A0A9Y1G895_9MARC</name>
<keyword evidence="12 20" id="KW-0618">Plastoquinone</keyword>
<evidence type="ECO:0000256" key="3">
    <source>
        <dbReference type="ARBA" id="ARBA00005698"/>
    </source>
</evidence>
<evidence type="ECO:0000256" key="14">
    <source>
        <dbReference type="ARBA" id="ARBA00022989"/>
    </source>
</evidence>
<evidence type="ECO:0000256" key="13">
    <source>
        <dbReference type="ARBA" id="ARBA00022967"/>
    </source>
</evidence>
<dbReference type="Pfam" id="PF00499">
    <property type="entry name" value="Oxidored_q3"/>
    <property type="match status" value="1"/>
</dbReference>
<feature type="transmembrane region" description="Helical" evidence="20">
    <location>
        <begin position="36"/>
        <end position="53"/>
    </location>
</feature>
<keyword evidence="7 20" id="KW-0150">Chloroplast</keyword>
<accession>A0A9Y1G895</accession>
<dbReference type="GO" id="GO:0009535">
    <property type="term" value="C:chloroplast thylakoid membrane"/>
    <property type="evidence" value="ECO:0007669"/>
    <property type="project" value="UniProtKB-SubCell"/>
</dbReference>
<proteinExistence type="inferred from homology"/>
<dbReference type="Gene3D" id="1.20.120.1200">
    <property type="entry name" value="NADH-ubiquinone/plastoquinone oxidoreductase chain 6, subunit NuoJ"/>
    <property type="match status" value="1"/>
</dbReference>
<evidence type="ECO:0000256" key="10">
    <source>
        <dbReference type="ARBA" id="ARBA00022719"/>
    </source>
</evidence>
<dbReference type="InterPro" id="IPR001457">
    <property type="entry name" value="NADH_UbQ/plastoQ_OxRdtase_su6"/>
</dbReference>
<evidence type="ECO:0000256" key="18">
    <source>
        <dbReference type="ARBA" id="ARBA00047726"/>
    </source>
</evidence>
<evidence type="ECO:0000256" key="9">
    <source>
        <dbReference type="ARBA" id="ARBA00022692"/>
    </source>
</evidence>
<comment type="subunit">
    <text evidence="4 20">NDH is composed of at least 16 different subunits, 5 of which are encoded in the nucleus.</text>
</comment>
<evidence type="ECO:0000313" key="21">
    <source>
        <dbReference type="EMBL" id="URH13493.1"/>
    </source>
</evidence>
<evidence type="ECO:0000256" key="12">
    <source>
        <dbReference type="ARBA" id="ARBA00022957"/>
    </source>
</evidence>
<keyword evidence="14 20" id="KW-1133">Transmembrane helix</keyword>
<evidence type="ECO:0000256" key="19">
    <source>
        <dbReference type="ARBA" id="ARBA00048026"/>
    </source>
</evidence>
<evidence type="ECO:0000256" key="11">
    <source>
        <dbReference type="ARBA" id="ARBA00022857"/>
    </source>
</evidence>
<evidence type="ECO:0000256" key="17">
    <source>
        <dbReference type="ARBA" id="ARBA00023136"/>
    </source>
</evidence>
<gene>
    <name evidence="21" type="primary">ndhG</name>
</gene>
<evidence type="ECO:0000256" key="5">
    <source>
        <dbReference type="ARBA" id="ARBA00018131"/>
    </source>
</evidence>
<evidence type="ECO:0000256" key="6">
    <source>
        <dbReference type="ARBA" id="ARBA00022448"/>
    </source>
</evidence>
<comment type="catalytic activity">
    <reaction evidence="19 20">
        <text>a plastoquinone + NADH + (n+1) H(+)(in) = a plastoquinol + NAD(+) + n H(+)(out)</text>
        <dbReference type="Rhea" id="RHEA:42608"/>
        <dbReference type="Rhea" id="RHEA-COMP:9561"/>
        <dbReference type="Rhea" id="RHEA-COMP:9562"/>
        <dbReference type="ChEBI" id="CHEBI:15378"/>
        <dbReference type="ChEBI" id="CHEBI:17757"/>
        <dbReference type="ChEBI" id="CHEBI:57540"/>
        <dbReference type="ChEBI" id="CHEBI:57945"/>
        <dbReference type="ChEBI" id="CHEBI:62192"/>
    </reaction>
</comment>
<dbReference type="AlphaFoldDB" id="A0A9Y1G895"/>
<dbReference type="GeneID" id="83247644"/>
<comment type="catalytic activity">
    <reaction evidence="18 20">
        <text>a plastoquinone + NADPH + (n+1) H(+)(in) = a plastoquinol + NADP(+) + n H(+)(out)</text>
        <dbReference type="Rhea" id="RHEA:42612"/>
        <dbReference type="Rhea" id="RHEA-COMP:9561"/>
        <dbReference type="Rhea" id="RHEA-COMP:9562"/>
        <dbReference type="ChEBI" id="CHEBI:15378"/>
        <dbReference type="ChEBI" id="CHEBI:17757"/>
        <dbReference type="ChEBI" id="CHEBI:57783"/>
        <dbReference type="ChEBI" id="CHEBI:58349"/>
        <dbReference type="ChEBI" id="CHEBI:62192"/>
    </reaction>
</comment>
<keyword evidence="17 20" id="KW-0472">Membrane</keyword>
<dbReference type="InterPro" id="IPR042106">
    <property type="entry name" value="Nuo/plastoQ_OxRdtase_6_NuoJ"/>
</dbReference>
<keyword evidence="11 20" id="KW-0521">NADP</keyword>
<comment type="similarity">
    <text evidence="3 20">Belongs to the complex I subunit 6 family.</text>
</comment>
<comment type="subcellular location">
    <subcellularLocation>
        <location evidence="2">Plastid</location>
        <location evidence="2">Chloroplast thylakoid membrane</location>
        <topology evidence="2">Multi-pass membrane protein</topology>
    </subcellularLocation>
</comment>
<evidence type="ECO:0000256" key="7">
    <source>
        <dbReference type="ARBA" id="ARBA00022528"/>
    </source>
</evidence>